<gene>
    <name evidence="1" type="primary">Acey_s0434.g1396</name>
    <name evidence="1" type="ORF">Y032_0434g1396</name>
</gene>
<evidence type="ECO:0000313" key="1">
    <source>
        <dbReference type="EMBL" id="EYC45248.1"/>
    </source>
</evidence>
<accession>A0A016X1V5</accession>
<reference evidence="2" key="1">
    <citation type="journal article" date="2015" name="Nat. Genet.">
        <title>The genome and transcriptome of the zoonotic hookworm Ancylostoma ceylanicum identify infection-specific gene families.</title>
        <authorList>
            <person name="Schwarz E.M."/>
            <person name="Hu Y."/>
            <person name="Antoshechkin I."/>
            <person name="Miller M.M."/>
            <person name="Sternberg P.W."/>
            <person name="Aroian R.V."/>
        </authorList>
    </citation>
    <scope>NUCLEOTIDE SEQUENCE</scope>
    <source>
        <strain evidence="2">HY135</strain>
    </source>
</reference>
<dbReference type="EMBL" id="JARK01000034">
    <property type="protein sequence ID" value="EYC45248.1"/>
    <property type="molecule type" value="Genomic_DNA"/>
</dbReference>
<keyword evidence="2" id="KW-1185">Reference proteome</keyword>
<proteinExistence type="predicted"/>
<evidence type="ECO:0000313" key="2">
    <source>
        <dbReference type="Proteomes" id="UP000024635"/>
    </source>
</evidence>
<organism evidence="1 2">
    <name type="scientific">Ancylostoma ceylanicum</name>
    <dbReference type="NCBI Taxonomy" id="53326"/>
    <lineage>
        <taxon>Eukaryota</taxon>
        <taxon>Metazoa</taxon>
        <taxon>Ecdysozoa</taxon>
        <taxon>Nematoda</taxon>
        <taxon>Chromadorea</taxon>
        <taxon>Rhabditida</taxon>
        <taxon>Rhabditina</taxon>
        <taxon>Rhabditomorpha</taxon>
        <taxon>Strongyloidea</taxon>
        <taxon>Ancylostomatidae</taxon>
        <taxon>Ancylostomatinae</taxon>
        <taxon>Ancylostoma</taxon>
    </lineage>
</organism>
<dbReference type="AlphaFoldDB" id="A0A016X1V5"/>
<name>A0A016X1V5_9BILA</name>
<sequence length="104" mass="11255">MDTDASVAILMSAAPANAIDLVCYEWSSAVTKISVSAAFKSKHTSLQFAEAGANTCDPTSEILPTNFFGVPLFLLDVVFRRYSTKVLLKAYGTTFLIQNHVMSS</sequence>
<comment type="caution">
    <text evidence="1">The sequence shown here is derived from an EMBL/GenBank/DDBJ whole genome shotgun (WGS) entry which is preliminary data.</text>
</comment>
<protein>
    <submittedName>
        <fullName evidence="1">Uncharacterized protein</fullName>
    </submittedName>
</protein>
<dbReference type="Proteomes" id="UP000024635">
    <property type="component" value="Unassembled WGS sequence"/>
</dbReference>